<keyword evidence="1" id="KW-0812">Transmembrane</keyword>
<dbReference type="Pfam" id="PF00646">
    <property type="entry name" value="F-box"/>
    <property type="match status" value="1"/>
</dbReference>
<feature type="transmembrane region" description="Helical" evidence="1">
    <location>
        <begin position="12"/>
        <end position="30"/>
    </location>
</feature>
<feature type="transmembrane region" description="Helical" evidence="1">
    <location>
        <begin position="156"/>
        <end position="180"/>
    </location>
</feature>
<keyword evidence="1" id="KW-1133">Transmembrane helix</keyword>
<dbReference type="CDD" id="cd09917">
    <property type="entry name" value="F-box_SF"/>
    <property type="match status" value="1"/>
</dbReference>
<feature type="transmembrane region" description="Helical" evidence="1">
    <location>
        <begin position="201"/>
        <end position="224"/>
    </location>
</feature>
<organism evidence="3 4">
    <name type="scientific">Clohesyomyces aquaticus</name>
    <dbReference type="NCBI Taxonomy" id="1231657"/>
    <lineage>
        <taxon>Eukaryota</taxon>
        <taxon>Fungi</taxon>
        <taxon>Dikarya</taxon>
        <taxon>Ascomycota</taxon>
        <taxon>Pezizomycotina</taxon>
        <taxon>Dothideomycetes</taxon>
        <taxon>Pleosporomycetidae</taxon>
        <taxon>Pleosporales</taxon>
        <taxon>Lindgomycetaceae</taxon>
        <taxon>Clohesyomyces</taxon>
    </lineage>
</organism>
<dbReference type="InterPro" id="IPR001810">
    <property type="entry name" value="F-box_dom"/>
</dbReference>
<keyword evidence="1" id="KW-0472">Membrane</keyword>
<gene>
    <name evidence="3" type="ORF">BCR34DRAFT_584250</name>
</gene>
<feature type="domain" description="F-box" evidence="2">
    <location>
        <begin position="280"/>
        <end position="317"/>
    </location>
</feature>
<name>A0A1Y2A260_9PLEO</name>
<evidence type="ECO:0000313" key="3">
    <source>
        <dbReference type="EMBL" id="ORY16586.1"/>
    </source>
</evidence>
<accession>A0A1Y2A260</accession>
<keyword evidence="4" id="KW-1185">Reference proteome</keyword>
<dbReference type="EMBL" id="MCFA01000017">
    <property type="protein sequence ID" value="ORY16586.1"/>
    <property type="molecule type" value="Genomic_DNA"/>
</dbReference>
<dbReference type="PROSITE" id="PS50181">
    <property type="entry name" value="FBOX"/>
    <property type="match status" value="1"/>
</dbReference>
<evidence type="ECO:0000313" key="4">
    <source>
        <dbReference type="Proteomes" id="UP000193144"/>
    </source>
</evidence>
<dbReference type="OrthoDB" id="4191440at2759"/>
<protein>
    <recommendedName>
        <fullName evidence="2">F-box domain-containing protein</fullName>
    </recommendedName>
</protein>
<sequence>MGSGGAVSAGVRFLCHLPLFMLAIFGTANYTYVQKHAQILLAPPYNKHKILTAEGLSGPGACVAVAWNFIFWIPTIMASNRKLLYFGIVDAAIVSCLSYALYIESTFVSLTRPRCATVHANATADPHLLFFDRAGMINMTNTDLGKSICNRFLAKWYMALVITILYFFSAFFNLFAGIFFSEDSGYSSGITQRRHNPIRGVLSCISFPLVILWETLLQFLTPFYNLLPESMRTSFRYRLRLAGRWTWNKTSFATSKVITMGIHLPRYLRKSKTTDEKLAQLLLASEPYDILQLIAGQLHYVDLVNLSLVSKRVRAAIFPSLEDSAEDRQLRFYSCEGDKKTACWTCGIQVCQVCLKLRNAKDSITSFHMRCCEARCSKCFREALVPVISGHFACACYRDGHTSYVSGLYRHSQSRYVCRDCNKLNDKKLCALREERDKEVYRRLTTQSLACAKCKELLPRTGMRWWVHTQAGCGRECRASCHPGYIEKTEV</sequence>
<evidence type="ECO:0000256" key="1">
    <source>
        <dbReference type="SAM" id="Phobius"/>
    </source>
</evidence>
<proteinExistence type="predicted"/>
<evidence type="ECO:0000259" key="2">
    <source>
        <dbReference type="PROSITE" id="PS50181"/>
    </source>
</evidence>
<feature type="transmembrane region" description="Helical" evidence="1">
    <location>
        <begin position="50"/>
        <end position="71"/>
    </location>
</feature>
<dbReference type="Proteomes" id="UP000193144">
    <property type="component" value="Unassembled WGS sequence"/>
</dbReference>
<comment type="caution">
    <text evidence="3">The sequence shown here is derived from an EMBL/GenBank/DDBJ whole genome shotgun (WGS) entry which is preliminary data.</text>
</comment>
<dbReference type="AlphaFoldDB" id="A0A1Y2A260"/>
<reference evidence="3 4" key="1">
    <citation type="submission" date="2016-07" db="EMBL/GenBank/DDBJ databases">
        <title>Pervasive Adenine N6-methylation of Active Genes in Fungi.</title>
        <authorList>
            <consortium name="DOE Joint Genome Institute"/>
            <person name="Mondo S.J."/>
            <person name="Dannebaum R.O."/>
            <person name="Kuo R.C."/>
            <person name="Labutti K."/>
            <person name="Haridas S."/>
            <person name="Kuo A."/>
            <person name="Salamov A."/>
            <person name="Ahrendt S.R."/>
            <person name="Lipzen A."/>
            <person name="Sullivan W."/>
            <person name="Andreopoulos W.B."/>
            <person name="Clum A."/>
            <person name="Lindquist E."/>
            <person name="Daum C."/>
            <person name="Ramamoorthy G.K."/>
            <person name="Gryganskyi A."/>
            <person name="Culley D."/>
            <person name="Magnuson J.K."/>
            <person name="James T.Y."/>
            <person name="O'Malley M.A."/>
            <person name="Stajich J.E."/>
            <person name="Spatafora J.W."/>
            <person name="Visel A."/>
            <person name="Grigoriev I.V."/>
        </authorList>
    </citation>
    <scope>NUCLEOTIDE SEQUENCE [LARGE SCALE GENOMIC DNA]</scope>
    <source>
        <strain evidence="3 4">CBS 115471</strain>
    </source>
</reference>
<feature type="transmembrane region" description="Helical" evidence="1">
    <location>
        <begin position="83"/>
        <end position="103"/>
    </location>
</feature>